<evidence type="ECO:0000313" key="3">
    <source>
        <dbReference type="WBParaSite" id="SVE_1948700.1"/>
    </source>
</evidence>
<dbReference type="PANTHER" id="PTHR11567:SF210">
    <property type="entry name" value="ACID PHOSPHATASE 5-RELATED"/>
    <property type="match status" value="1"/>
</dbReference>
<dbReference type="PANTHER" id="PTHR11567">
    <property type="entry name" value="ACID PHOSPHATASE-RELATED"/>
    <property type="match status" value="1"/>
</dbReference>
<dbReference type="STRING" id="75913.A0A0K0G427"/>
<name>A0A0K0G427_STRVS</name>
<protein>
    <submittedName>
        <fullName evidence="3">Fructose-2,6-bisphosphatase</fullName>
    </submittedName>
</protein>
<dbReference type="SUPFAM" id="SSF53254">
    <property type="entry name" value="Phosphoglycerate mutase-like"/>
    <property type="match status" value="1"/>
</dbReference>
<proteinExistence type="inferred from homology"/>
<keyword evidence="2" id="KW-1185">Reference proteome</keyword>
<organism evidence="2 3">
    <name type="scientific">Strongyloides venezuelensis</name>
    <name type="common">Threadworm</name>
    <dbReference type="NCBI Taxonomy" id="75913"/>
    <lineage>
        <taxon>Eukaryota</taxon>
        <taxon>Metazoa</taxon>
        <taxon>Ecdysozoa</taxon>
        <taxon>Nematoda</taxon>
        <taxon>Chromadorea</taxon>
        <taxon>Rhabditida</taxon>
        <taxon>Tylenchina</taxon>
        <taxon>Panagrolaimomorpha</taxon>
        <taxon>Strongyloidoidea</taxon>
        <taxon>Strongyloididae</taxon>
        <taxon>Strongyloides</taxon>
    </lineage>
</organism>
<dbReference type="AlphaFoldDB" id="A0A0K0G427"/>
<reference evidence="2" key="1">
    <citation type="submission" date="2014-07" db="EMBL/GenBank/DDBJ databases">
        <authorList>
            <person name="Martin A.A"/>
            <person name="De Silva N."/>
        </authorList>
    </citation>
    <scope>NUCLEOTIDE SEQUENCE</scope>
</reference>
<dbReference type="InterPro" id="IPR000560">
    <property type="entry name" value="His_Pase_clade-2"/>
</dbReference>
<evidence type="ECO:0000313" key="2">
    <source>
        <dbReference type="Proteomes" id="UP000035680"/>
    </source>
</evidence>
<comment type="similarity">
    <text evidence="1">Belongs to the histidine acid phosphatase family.</text>
</comment>
<dbReference type="Gene3D" id="3.40.50.1240">
    <property type="entry name" value="Phosphoglycerate mutase-like"/>
    <property type="match status" value="1"/>
</dbReference>
<dbReference type="Pfam" id="PF00328">
    <property type="entry name" value="His_Phos_2"/>
    <property type="match status" value="1"/>
</dbReference>
<dbReference type="InterPro" id="IPR029033">
    <property type="entry name" value="His_PPase_superfam"/>
</dbReference>
<evidence type="ECO:0000256" key="1">
    <source>
        <dbReference type="ARBA" id="ARBA00005375"/>
    </source>
</evidence>
<reference evidence="3" key="2">
    <citation type="submission" date="2015-08" db="UniProtKB">
        <authorList>
            <consortium name="WormBaseParasite"/>
        </authorList>
    </citation>
    <scope>IDENTIFICATION</scope>
</reference>
<dbReference type="GO" id="GO:0016791">
    <property type="term" value="F:phosphatase activity"/>
    <property type="evidence" value="ECO:0007669"/>
    <property type="project" value="UniProtKB-ARBA"/>
</dbReference>
<dbReference type="Proteomes" id="UP000035680">
    <property type="component" value="Unassembled WGS sequence"/>
</dbReference>
<dbReference type="InterPro" id="IPR050645">
    <property type="entry name" value="Histidine_acid_phosphatase"/>
</dbReference>
<sequence>MLKKINDYENNIIEGKKYYVFSAHDSTLSALLRTLGAKQKLLGSRQPDYSAVLSFELWIDNNDNYSISLQYSDNADKPFRDITELISDCIEINNMCTLDRFIERSEKYRMKIDEKKVESTLSSFKEFC</sequence>
<dbReference type="WBParaSite" id="SVE_1948700.1">
    <property type="protein sequence ID" value="SVE_1948700.1"/>
    <property type="gene ID" value="SVE_1948700"/>
</dbReference>
<accession>A0A0K0G427</accession>